<evidence type="ECO:0000313" key="1">
    <source>
        <dbReference type="EMBL" id="OQB39704.1"/>
    </source>
</evidence>
<gene>
    <name evidence="1" type="ORF">BWY04_01539</name>
</gene>
<name>A0A1V5ZID7_9BACT</name>
<dbReference type="AlphaFoldDB" id="A0A1V5ZID7"/>
<proteinExistence type="predicted"/>
<dbReference type="Proteomes" id="UP000485621">
    <property type="component" value="Unassembled WGS sequence"/>
</dbReference>
<comment type="caution">
    <text evidence="1">The sequence shown here is derived from an EMBL/GenBank/DDBJ whole genome shotgun (WGS) entry which is preliminary data.</text>
</comment>
<organism evidence="1">
    <name type="scientific">candidate division CPR1 bacterium ADurb.Bin160</name>
    <dbReference type="NCBI Taxonomy" id="1852826"/>
    <lineage>
        <taxon>Bacteria</taxon>
        <taxon>candidate division CPR1</taxon>
    </lineage>
</organism>
<protein>
    <submittedName>
        <fullName evidence="1">Uncharacterized protein</fullName>
    </submittedName>
</protein>
<sequence length="135" mass="16383">MKETLFIEIVHTYVRKNCIDLFDKFNRIQRDTQRKNRYIQTVGNDELFTFFITYDTFTQCFIECSYISNEKVKKYNILIDLKSQVQKSILEISTLFSEYWYSFGSAIKPIKGWDYEEFAHHVCKNAIQWIFLNRK</sequence>
<accession>A0A1V5ZID7</accession>
<dbReference type="EMBL" id="MWDB01000080">
    <property type="protein sequence ID" value="OQB39704.1"/>
    <property type="molecule type" value="Genomic_DNA"/>
</dbReference>
<reference evidence="1" key="1">
    <citation type="submission" date="2017-02" db="EMBL/GenBank/DDBJ databases">
        <title>Delving into the versatile metabolic prowess of the omnipresent phylum Bacteroidetes.</title>
        <authorList>
            <person name="Nobu M.K."/>
            <person name="Mei R."/>
            <person name="Narihiro T."/>
            <person name="Kuroda K."/>
            <person name="Liu W.-T."/>
        </authorList>
    </citation>
    <scope>NUCLEOTIDE SEQUENCE</scope>
    <source>
        <strain evidence="1">ADurb.Bin160</strain>
    </source>
</reference>